<keyword evidence="1" id="KW-0812">Transmembrane</keyword>
<dbReference type="STRING" id="517418.Ctha_0629"/>
<gene>
    <name evidence="2" type="ordered locus">Ctha_0629</name>
</gene>
<proteinExistence type="predicted"/>
<evidence type="ECO:0000313" key="3">
    <source>
        <dbReference type="Proteomes" id="UP000001208"/>
    </source>
</evidence>
<reference evidence="2 3" key="1">
    <citation type="submission" date="2008-06" db="EMBL/GenBank/DDBJ databases">
        <title>Complete sequence of Chloroherpeton thalassium ATCC 35110.</title>
        <authorList>
            <consortium name="US DOE Joint Genome Institute"/>
            <person name="Lucas S."/>
            <person name="Copeland A."/>
            <person name="Lapidus A."/>
            <person name="Glavina del Rio T."/>
            <person name="Dalin E."/>
            <person name="Tice H."/>
            <person name="Bruce D."/>
            <person name="Goodwin L."/>
            <person name="Pitluck S."/>
            <person name="Schmutz J."/>
            <person name="Larimer F."/>
            <person name="Land M."/>
            <person name="Hauser L."/>
            <person name="Kyrpides N."/>
            <person name="Mikhailova N."/>
            <person name="Liu Z."/>
            <person name="Li T."/>
            <person name="Zhao F."/>
            <person name="Overmann J."/>
            <person name="Bryant D.A."/>
            <person name="Richardson P."/>
        </authorList>
    </citation>
    <scope>NUCLEOTIDE SEQUENCE [LARGE SCALE GENOMIC DNA]</scope>
    <source>
        <strain evidence="3">ATCC 35110 / GB-78</strain>
    </source>
</reference>
<dbReference type="Proteomes" id="UP000001208">
    <property type="component" value="Chromosome"/>
</dbReference>
<feature type="transmembrane region" description="Helical" evidence="1">
    <location>
        <begin position="20"/>
        <end position="41"/>
    </location>
</feature>
<evidence type="ECO:0000313" key="2">
    <source>
        <dbReference type="EMBL" id="ACF13099.1"/>
    </source>
</evidence>
<dbReference type="EMBL" id="CP001100">
    <property type="protein sequence ID" value="ACF13099.1"/>
    <property type="molecule type" value="Genomic_DNA"/>
</dbReference>
<organism evidence="2 3">
    <name type="scientific">Chloroherpeton thalassium (strain ATCC 35110 / GB-78)</name>
    <dbReference type="NCBI Taxonomy" id="517418"/>
    <lineage>
        <taxon>Bacteria</taxon>
        <taxon>Pseudomonadati</taxon>
        <taxon>Chlorobiota</taxon>
        <taxon>Chlorobiia</taxon>
        <taxon>Chlorobiales</taxon>
        <taxon>Chloroherpetonaceae</taxon>
        <taxon>Chloroherpeton</taxon>
    </lineage>
</organism>
<accession>B3QVP2</accession>
<dbReference type="HOGENOM" id="CLU_1561548_0_0_10"/>
<feature type="transmembrane region" description="Helical" evidence="1">
    <location>
        <begin position="53"/>
        <end position="73"/>
    </location>
</feature>
<keyword evidence="1" id="KW-0472">Membrane</keyword>
<keyword evidence="1" id="KW-1133">Transmembrane helix</keyword>
<dbReference type="OrthoDB" id="594947at2"/>
<keyword evidence="3" id="KW-1185">Reference proteome</keyword>
<dbReference type="KEGG" id="cts:Ctha_0629"/>
<dbReference type="eggNOG" id="ENOG5031CY1">
    <property type="taxonomic scope" value="Bacteria"/>
</dbReference>
<name>B3QVP2_CHLT3</name>
<dbReference type="RefSeq" id="WP_012499183.1">
    <property type="nucleotide sequence ID" value="NC_011026.1"/>
</dbReference>
<sequence>MSEVYSYPITYPEFWLGSYAFFSWALGMFVLAAAWAVFFRFGQFKYGIDMGCLVKTALILFFTMISLGLPMQYNIKFQAEHAHEGDMITLTDKTLEYVFREGGKKLFKLDDIFQIYQEPITYNPPIKYIVKAKTESGIDSIFVRKNLPDFRSFMKKLTEKTGLKVQRSL</sequence>
<dbReference type="AlphaFoldDB" id="B3QVP2"/>
<protein>
    <submittedName>
        <fullName evidence="2">Uncharacterized protein</fullName>
    </submittedName>
</protein>
<evidence type="ECO:0000256" key="1">
    <source>
        <dbReference type="SAM" id="Phobius"/>
    </source>
</evidence>